<dbReference type="EMBL" id="JBHRSS010000008">
    <property type="protein sequence ID" value="MFC3105556.1"/>
    <property type="molecule type" value="Genomic_DNA"/>
</dbReference>
<dbReference type="Pfam" id="PF01546">
    <property type="entry name" value="Peptidase_M20"/>
    <property type="match status" value="1"/>
</dbReference>
<name>A0ABV7EVL0_9GAMM</name>
<dbReference type="InterPro" id="IPR001261">
    <property type="entry name" value="ArgE/DapE_CS"/>
</dbReference>
<dbReference type="InterPro" id="IPR036264">
    <property type="entry name" value="Bact_exopeptidase_dim_dom"/>
</dbReference>
<proteinExistence type="inferred from homology"/>
<dbReference type="Pfam" id="PF07687">
    <property type="entry name" value="M20_dimer"/>
    <property type="match status" value="1"/>
</dbReference>
<comment type="cofactor">
    <cofactor evidence="15">
        <name>Zn(2+)</name>
        <dbReference type="ChEBI" id="CHEBI:29105"/>
    </cofactor>
    <cofactor evidence="15">
        <name>Co(2+)</name>
        <dbReference type="ChEBI" id="CHEBI:48828"/>
    </cofactor>
    <text evidence="15">Binds 2 Zn(2+) or Co(2+) ions per subunit.</text>
</comment>
<keyword evidence="8 15" id="KW-0378">Hydrolase</keyword>
<evidence type="ECO:0000256" key="7">
    <source>
        <dbReference type="ARBA" id="ARBA00022723"/>
    </source>
</evidence>
<evidence type="ECO:0000256" key="2">
    <source>
        <dbReference type="ARBA" id="ARBA00006746"/>
    </source>
</evidence>
<accession>A0ABV7EVL0</accession>
<evidence type="ECO:0000256" key="13">
    <source>
        <dbReference type="ARBA" id="ARBA00031891"/>
    </source>
</evidence>
<dbReference type="Proteomes" id="UP001595462">
    <property type="component" value="Unassembled WGS sequence"/>
</dbReference>
<feature type="binding site" evidence="15">
    <location>
        <position position="350"/>
    </location>
    <ligand>
        <name>Zn(2+)</name>
        <dbReference type="ChEBI" id="CHEBI:29105"/>
        <label>2</label>
    </ligand>
</feature>
<reference evidence="18" key="1">
    <citation type="journal article" date="2019" name="Int. J. Syst. Evol. Microbiol.">
        <title>The Global Catalogue of Microorganisms (GCM) 10K type strain sequencing project: providing services to taxonomists for standard genome sequencing and annotation.</title>
        <authorList>
            <consortium name="The Broad Institute Genomics Platform"/>
            <consortium name="The Broad Institute Genome Sequencing Center for Infectious Disease"/>
            <person name="Wu L."/>
            <person name="Ma J."/>
        </authorList>
    </citation>
    <scope>NUCLEOTIDE SEQUENCE [LARGE SCALE GENOMIC DNA]</scope>
    <source>
        <strain evidence="18">KCTC 52640</strain>
    </source>
</reference>
<dbReference type="NCBIfam" id="NF009557">
    <property type="entry name" value="PRK13009.1"/>
    <property type="match status" value="1"/>
</dbReference>
<evidence type="ECO:0000256" key="9">
    <source>
        <dbReference type="ARBA" id="ARBA00022833"/>
    </source>
</evidence>
<protein>
    <recommendedName>
        <fullName evidence="5 15">Succinyl-diaminopimelate desuccinylase</fullName>
        <shortName evidence="15">SDAP desuccinylase</shortName>
        <ecNumber evidence="4 15">3.5.1.18</ecNumber>
    </recommendedName>
    <alternativeName>
        <fullName evidence="13 15">N-succinyl-LL-2,6-diaminoheptanedioate amidohydrolase</fullName>
    </alternativeName>
</protein>
<keyword evidence="12 15" id="KW-0170">Cobalt</keyword>
<feature type="binding site" evidence="15">
    <location>
        <position position="163"/>
    </location>
    <ligand>
        <name>Zn(2+)</name>
        <dbReference type="ChEBI" id="CHEBI:29105"/>
        <label>1</label>
    </ligand>
</feature>
<dbReference type="PANTHER" id="PTHR43808">
    <property type="entry name" value="ACETYLORNITHINE DEACETYLASE"/>
    <property type="match status" value="1"/>
</dbReference>
<dbReference type="EC" id="3.5.1.18" evidence="4 15"/>
<dbReference type="CDD" id="cd03891">
    <property type="entry name" value="M20_DapE_proteobac"/>
    <property type="match status" value="1"/>
</dbReference>
<dbReference type="InterPro" id="IPR050072">
    <property type="entry name" value="Peptidase_M20A"/>
</dbReference>
<evidence type="ECO:0000256" key="10">
    <source>
        <dbReference type="ARBA" id="ARBA00022915"/>
    </source>
</evidence>
<feature type="binding site" evidence="15">
    <location>
        <position position="67"/>
    </location>
    <ligand>
        <name>Zn(2+)</name>
        <dbReference type="ChEBI" id="CHEBI:29105"/>
        <label>1</label>
    </ligand>
</feature>
<keyword evidence="6 15" id="KW-0028">Amino-acid biosynthesis</keyword>
<evidence type="ECO:0000256" key="8">
    <source>
        <dbReference type="ARBA" id="ARBA00022801"/>
    </source>
</evidence>
<dbReference type="PANTHER" id="PTHR43808:SF31">
    <property type="entry name" value="N-ACETYL-L-CITRULLINE DEACETYLASE"/>
    <property type="match status" value="1"/>
</dbReference>
<evidence type="ECO:0000256" key="12">
    <source>
        <dbReference type="ARBA" id="ARBA00023285"/>
    </source>
</evidence>
<evidence type="ECO:0000313" key="17">
    <source>
        <dbReference type="EMBL" id="MFC3105556.1"/>
    </source>
</evidence>
<comment type="caution">
    <text evidence="17">The sequence shown here is derived from an EMBL/GenBank/DDBJ whole genome shotgun (WGS) entry which is preliminary data.</text>
</comment>
<evidence type="ECO:0000256" key="1">
    <source>
        <dbReference type="ARBA" id="ARBA00005130"/>
    </source>
</evidence>
<feature type="binding site" evidence="15">
    <location>
        <position position="100"/>
    </location>
    <ligand>
        <name>Zn(2+)</name>
        <dbReference type="ChEBI" id="CHEBI:29105"/>
        <label>1</label>
    </ligand>
</feature>
<feature type="active site" evidence="15">
    <location>
        <position position="69"/>
    </location>
</feature>
<dbReference type="SUPFAM" id="SSF55031">
    <property type="entry name" value="Bacterial exopeptidase dimerisation domain"/>
    <property type="match status" value="1"/>
</dbReference>
<feature type="active site" description="Proton acceptor" evidence="15">
    <location>
        <position position="134"/>
    </location>
</feature>
<evidence type="ECO:0000256" key="15">
    <source>
        <dbReference type="HAMAP-Rule" id="MF_01690"/>
    </source>
</evidence>
<feature type="binding site" evidence="15">
    <location>
        <position position="100"/>
    </location>
    <ligand>
        <name>Zn(2+)</name>
        <dbReference type="ChEBI" id="CHEBI:29105"/>
        <label>2</label>
    </ligand>
</feature>
<evidence type="ECO:0000256" key="11">
    <source>
        <dbReference type="ARBA" id="ARBA00023154"/>
    </source>
</evidence>
<evidence type="ECO:0000256" key="14">
    <source>
        <dbReference type="ARBA" id="ARBA00051301"/>
    </source>
</evidence>
<keyword evidence="18" id="KW-1185">Reference proteome</keyword>
<keyword evidence="10 15" id="KW-0220">Diaminopimelate biosynthesis</keyword>
<feature type="binding site" evidence="15">
    <location>
        <position position="135"/>
    </location>
    <ligand>
        <name>Zn(2+)</name>
        <dbReference type="ChEBI" id="CHEBI:29105"/>
        <label>2</label>
    </ligand>
</feature>
<dbReference type="InterPro" id="IPR011650">
    <property type="entry name" value="Peptidase_M20_dimer"/>
</dbReference>
<organism evidence="17 18">
    <name type="scientific">Salinisphaera aquimarina</name>
    <dbReference type="NCBI Taxonomy" id="2094031"/>
    <lineage>
        <taxon>Bacteria</taxon>
        <taxon>Pseudomonadati</taxon>
        <taxon>Pseudomonadota</taxon>
        <taxon>Gammaproteobacteria</taxon>
        <taxon>Salinisphaerales</taxon>
        <taxon>Salinisphaeraceae</taxon>
        <taxon>Salinisphaera</taxon>
    </lineage>
</organism>
<comment type="function">
    <text evidence="15">Catalyzes the hydrolysis of N-succinyl-L,L-diaminopimelic acid (SDAP), forming succinate and LL-2,6-diaminopimelate (DAP), an intermediate involved in the bacterial biosynthesis of lysine and meso-diaminopimelic acid, an essential component of bacterial cell walls.</text>
</comment>
<comment type="pathway">
    <text evidence="1 15">Amino-acid biosynthesis; L-lysine biosynthesis via DAP pathway; LL-2,6-diaminopimelate from (S)-tetrahydrodipicolinate (succinylase route): step 3/3.</text>
</comment>
<keyword evidence="11 15" id="KW-0457">Lysine biosynthesis</keyword>
<evidence type="ECO:0000256" key="5">
    <source>
        <dbReference type="ARBA" id="ARBA00022391"/>
    </source>
</evidence>
<comment type="catalytic activity">
    <reaction evidence="14 15">
        <text>N-succinyl-(2S,6S)-2,6-diaminopimelate + H2O = (2S,6S)-2,6-diaminopimelate + succinate</text>
        <dbReference type="Rhea" id="RHEA:22608"/>
        <dbReference type="ChEBI" id="CHEBI:15377"/>
        <dbReference type="ChEBI" id="CHEBI:30031"/>
        <dbReference type="ChEBI" id="CHEBI:57609"/>
        <dbReference type="ChEBI" id="CHEBI:58087"/>
        <dbReference type="EC" id="3.5.1.18"/>
    </reaction>
</comment>
<comment type="subunit">
    <text evidence="3 15">Homodimer.</text>
</comment>
<evidence type="ECO:0000256" key="4">
    <source>
        <dbReference type="ARBA" id="ARBA00011921"/>
    </source>
</evidence>
<dbReference type="SUPFAM" id="SSF53187">
    <property type="entry name" value="Zn-dependent exopeptidases"/>
    <property type="match status" value="1"/>
</dbReference>
<sequence>MRDTALELAQALIARASVTPEDAGCQALIGERLAAAGFTVEHMRIGEVDNLWAVAGERGPLLCFAGHTDVVPPGPLEDWRFDPFAARIEDGWLYGRGAADMKSSVAAMVCAAERFRSAHPDHAGRLAFLITSDEEGPAVDGTRAVVERLTDRGIAIDYCLVGEPSSSRTLGDTVKNGRRGSLNAHLTVRGRQGHVAYPQQADNALHRLLAVLAELAAHHWDDGDDFFPPTSFQISNLDAGTGAENVIPGIAEARCNWRFNPLQDEASIRAFVTERCTAHGIAEDSIAWRLSGVPFITEDGALVEATRAAIADIADITPELSTAGGTSDGRFIAPTGAQVVELGPLNDTIHQADERIRADDVARLAHIYEQLVERLLLATD</sequence>
<dbReference type="RefSeq" id="WP_380691095.1">
    <property type="nucleotide sequence ID" value="NZ_JBHRSS010000008.1"/>
</dbReference>
<evidence type="ECO:0000313" key="18">
    <source>
        <dbReference type="Proteomes" id="UP001595462"/>
    </source>
</evidence>
<dbReference type="Gene3D" id="3.40.630.10">
    <property type="entry name" value="Zn peptidases"/>
    <property type="match status" value="2"/>
</dbReference>
<evidence type="ECO:0000256" key="3">
    <source>
        <dbReference type="ARBA" id="ARBA00011738"/>
    </source>
</evidence>
<gene>
    <name evidence="15 17" type="primary">dapE</name>
    <name evidence="17" type="ORF">ACFOSU_16920</name>
</gene>
<keyword evidence="9 15" id="KW-0862">Zinc</keyword>
<dbReference type="HAMAP" id="MF_01690">
    <property type="entry name" value="DapE"/>
    <property type="match status" value="1"/>
</dbReference>
<dbReference type="InterPro" id="IPR005941">
    <property type="entry name" value="DapE_proteobac"/>
</dbReference>
<dbReference type="PROSITE" id="PS00759">
    <property type="entry name" value="ARGE_DAPE_CPG2_2"/>
    <property type="match status" value="1"/>
</dbReference>
<feature type="domain" description="Peptidase M20 dimerisation" evidence="16">
    <location>
        <begin position="176"/>
        <end position="280"/>
    </location>
</feature>
<comment type="similarity">
    <text evidence="2 15">Belongs to the peptidase M20A family. DapE subfamily.</text>
</comment>
<evidence type="ECO:0000256" key="6">
    <source>
        <dbReference type="ARBA" id="ARBA00022605"/>
    </source>
</evidence>
<evidence type="ECO:0000259" key="16">
    <source>
        <dbReference type="Pfam" id="PF07687"/>
    </source>
</evidence>
<dbReference type="NCBIfam" id="TIGR01246">
    <property type="entry name" value="dapE_proteo"/>
    <property type="match status" value="1"/>
</dbReference>
<dbReference type="GO" id="GO:0009014">
    <property type="term" value="F:succinyl-diaminopimelate desuccinylase activity"/>
    <property type="evidence" value="ECO:0007669"/>
    <property type="project" value="UniProtKB-EC"/>
</dbReference>
<dbReference type="InterPro" id="IPR002933">
    <property type="entry name" value="Peptidase_M20"/>
</dbReference>
<keyword evidence="7 15" id="KW-0479">Metal-binding</keyword>